<protein>
    <submittedName>
        <fullName evidence="2">tRNA A-37 threonylcarbamoyl transferase component Bud32</fullName>
    </submittedName>
</protein>
<accession>A0ABS4J5G0</accession>
<name>A0ABS4J5G0_9BACL</name>
<proteinExistence type="predicted"/>
<dbReference type="Pfam" id="PF01636">
    <property type="entry name" value="APH"/>
    <property type="match status" value="1"/>
</dbReference>
<evidence type="ECO:0000259" key="1">
    <source>
        <dbReference type="Pfam" id="PF01636"/>
    </source>
</evidence>
<dbReference type="SUPFAM" id="SSF56112">
    <property type="entry name" value="Protein kinase-like (PK-like)"/>
    <property type="match status" value="1"/>
</dbReference>
<dbReference type="Gene3D" id="3.90.1200.10">
    <property type="match status" value="1"/>
</dbReference>
<keyword evidence="3" id="KW-1185">Reference proteome</keyword>
<feature type="domain" description="Aminoglycoside phosphotransferase" evidence="1">
    <location>
        <begin position="168"/>
        <end position="370"/>
    </location>
</feature>
<sequence length="453" mass="53104">MENKKLFFLLSEDDGKKVFVLKTNNVWKIPEFDQRVPGNIAFDNPDPYLQWFEYEYGIPVFRRYIIESITSDSTYMILEPKDKKYPILSNYSWLPIDNLLVKYSDQTALYTIIGNLTAHYNKSFTLPWVNKNGYGIYTEWAIKTLRLLGKNPTGSMRQIKNAYVSSVFCCPTNEGDFYLKIPSNVYIREFEITKELKSWDIIQLPEWAAFDESTKTILMRDMGGSDLSADADKAILTLVVKEYAKFQKSAIDYINLSNPYPFYDLRASVLISRVESLVVDAVKLLQGSQFELDEKEVSNLLKKIPYWKKLCEQVQKYPIPYSLDHGDLRPGNIHITERGIIFFDWAWSAIAHPFFSICSFFHVIRRSISDSTKIHLRDVYLKEWQSFAAMGELLELFELVEQLRDLYCVLGDRDWLEAIQKLLAWQTPNFASPDDYTLERRQYYFARVLRRLI</sequence>
<comment type="caution">
    <text evidence="2">The sequence shown here is derived from an EMBL/GenBank/DDBJ whole genome shotgun (WGS) entry which is preliminary data.</text>
</comment>
<dbReference type="Proteomes" id="UP001519287">
    <property type="component" value="Unassembled WGS sequence"/>
</dbReference>
<evidence type="ECO:0000313" key="2">
    <source>
        <dbReference type="EMBL" id="MBP1994346.1"/>
    </source>
</evidence>
<reference evidence="2 3" key="1">
    <citation type="submission" date="2021-03" db="EMBL/GenBank/DDBJ databases">
        <title>Genomic Encyclopedia of Type Strains, Phase IV (KMG-IV): sequencing the most valuable type-strain genomes for metagenomic binning, comparative biology and taxonomic classification.</title>
        <authorList>
            <person name="Goeker M."/>
        </authorList>
    </citation>
    <scope>NUCLEOTIDE SEQUENCE [LARGE SCALE GENOMIC DNA]</scope>
    <source>
        <strain evidence="2 3">DSM 26048</strain>
    </source>
</reference>
<dbReference type="InterPro" id="IPR011009">
    <property type="entry name" value="Kinase-like_dom_sf"/>
</dbReference>
<organism evidence="2 3">
    <name type="scientific">Paenibacillus eucommiae</name>
    <dbReference type="NCBI Taxonomy" id="1355755"/>
    <lineage>
        <taxon>Bacteria</taxon>
        <taxon>Bacillati</taxon>
        <taxon>Bacillota</taxon>
        <taxon>Bacilli</taxon>
        <taxon>Bacillales</taxon>
        <taxon>Paenibacillaceae</taxon>
        <taxon>Paenibacillus</taxon>
    </lineage>
</organism>
<keyword evidence="2" id="KW-0808">Transferase</keyword>
<dbReference type="EMBL" id="JAGGLB010000025">
    <property type="protein sequence ID" value="MBP1994346.1"/>
    <property type="molecule type" value="Genomic_DNA"/>
</dbReference>
<dbReference type="RefSeq" id="WP_209976187.1">
    <property type="nucleotide sequence ID" value="NZ_JAGGLB010000025.1"/>
</dbReference>
<dbReference type="GO" id="GO:0016740">
    <property type="term" value="F:transferase activity"/>
    <property type="evidence" value="ECO:0007669"/>
    <property type="project" value="UniProtKB-KW"/>
</dbReference>
<gene>
    <name evidence="2" type="ORF">J2Z66_005982</name>
</gene>
<dbReference type="InterPro" id="IPR002575">
    <property type="entry name" value="Aminoglycoside_PTrfase"/>
</dbReference>
<evidence type="ECO:0000313" key="3">
    <source>
        <dbReference type="Proteomes" id="UP001519287"/>
    </source>
</evidence>